<dbReference type="EMBL" id="JAVRFH010000043">
    <property type="protein sequence ID" value="MDT0614606.1"/>
    <property type="molecule type" value="Genomic_DNA"/>
</dbReference>
<evidence type="ECO:0000313" key="2">
    <source>
        <dbReference type="EMBL" id="MDT0614606.1"/>
    </source>
</evidence>
<evidence type="ECO:0000313" key="3">
    <source>
        <dbReference type="Proteomes" id="UP001180724"/>
    </source>
</evidence>
<dbReference type="Pfam" id="PF01252">
    <property type="entry name" value="Peptidase_A8"/>
    <property type="match status" value="1"/>
</dbReference>
<evidence type="ECO:0000256" key="1">
    <source>
        <dbReference type="SAM" id="MobiDB-lite"/>
    </source>
</evidence>
<name>A0ABU3AWN5_9ACTN</name>
<gene>
    <name evidence="2" type="ORF">RM812_31015</name>
</gene>
<dbReference type="GO" id="GO:0004190">
    <property type="term" value="F:aspartic-type endopeptidase activity"/>
    <property type="evidence" value="ECO:0007669"/>
    <property type="project" value="UniProtKB-EC"/>
</dbReference>
<dbReference type="RefSeq" id="WP_311579901.1">
    <property type="nucleotide sequence ID" value="NZ_JAVRFH010000043.1"/>
</dbReference>
<keyword evidence="3" id="KW-1185">Reference proteome</keyword>
<keyword evidence="2" id="KW-0378">Hydrolase</keyword>
<accession>A0ABU3AWN5</accession>
<reference evidence="2" key="1">
    <citation type="submission" date="2024-05" db="EMBL/GenBank/DDBJ databases">
        <title>30 novel species of actinomycetes from the DSMZ collection.</title>
        <authorList>
            <person name="Nouioui I."/>
        </authorList>
    </citation>
    <scope>NUCLEOTIDE SEQUENCE</scope>
    <source>
        <strain evidence="2">DSM 40712</strain>
    </source>
</reference>
<dbReference type="InterPro" id="IPR001872">
    <property type="entry name" value="Peptidase_A8"/>
</dbReference>
<comment type="caution">
    <text evidence="2">The sequence shown here is derived from an EMBL/GenBank/DDBJ whole genome shotgun (WGS) entry which is preliminary data.</text>
</comment>
<dbReference type="Proteomes" id="UP001180724">
    <property type="component" value="Unassembled WGS sequence"/>
</dbReference>
<feature type="compositionally biased region" description="Basic and acidic residues" evidence="1">
    <location>
        <begin position="54"/>
        <end position="66"/>
    </location>
</feature>
<protein>
    <submittedName>
        <fullName evidence="2">Signal peptidase II</fullName>
        <ecNumber evidence="2">3.4.23.36</ecNumber>
    </submittedName>
</protein>
<sequence>MFRDPSPWQRHVVDWIQLPHWPVFNLADCSVVCGGALVIWASFRGIRLDGTLESEARPEPPEKEQTAEGTEDQGSVER</sequence>
<feature type="region of interest" description="Disordered" evidence="1">
    <location>
        <begin position="51"/>
        <end position="78"/>
    </location>
</feature>
<organism evidence="2 3">
    <name type="scientific">Streptomyces lancefieldiae</name>
    <dbReference type="NCBI Taxonomy" id="3075520"/>
    <lineage>
        <taxon>Bacteria</taxon>
        <taxon>Bacillati</taxon>
        <taxon>Actinomycetota</taxon>
        <taxon>Actinomycetes</taxon>
        <taxon>Kitasatosporales</taxon>
        <taxon>Streptomycetaceae</taxon>
        <taxon>Streptomyces</taxon>
    </lineage>
</organism>
<dbReference type="EC" id="3.4.23.36" evidence="2"/>
<proteinExistence type="predicted"/>